<dbReference type="Pfam" id="PF25396">
    <property type="entry name" value="ZNFX1"/>
    <property type="match status" value="1"/>
</dbReference>
<dbReference type="PANTHER" id="PTHR10887">
    <property type="entry name" value="DNA2/NAM7 HELICASE FAMILY"/>
    <property type="match status" value="1"/>
</dbReference>
<keyword evidence="1" id="KW-0547">Nucleotide-binding</keyword>
<dbReference type="AlphaFoldDB" id="A0A2T2P3R2"/>
<dbReference type="InterPro" id="IPR047187">
    <property type="entry name" value="SF1_C_Upf1"/>
</dbReference>
<name>A0A2T2P3R2_CORCC</name>
<dbReference type="EMBL" id="KZ678130">
    <property type="protein sequence ID" value="PSN72156.1"/>
    <property type="molecule type" value="Genomic_DNA"/>
</dbReference>
<dbReference type="SUPFAM" id="SSF52540">
    <property type="entry name" value="P-loop containing nucleoside triphosphate hydrolases"/>
    <property type="match status" value="1"/>
</dbReference>
<feature type="region of interest" description="Disordered" evidence="2">
    <location>
        <begin position="118"/>
        <end position="137"/>
    </location>
</feature>
<protein>
    <submittedName>
        <fullName evidence="6">P-loop containing nucleoside triphosphate hydrolase protein</fullName>
    </submittedName>
</protein>
<keyword evidence="1" id="KW-0067">ATP-binding</keyword>
<dbReference type="Proteomes" id="UP000240883">
    <property type="component" value="Unassembled WGS sequence"/>
</dbReference>
<dbReference type="InterPro" id="IPR057373">
    <property type="entry name" value="ZNFX1"/>
</dbReference>
<dbReference type="GO" id="GO:0016787">
    <property type="term" value="F:hydrolase activity"/>
    <property type="evidence" value="ECO:0007669"/>
    <property type="project" value="UniProtKB-KW"/>
</dbReference>
<feature type="compositionally biased region" description="Basic residues" evidence="2">
    <location>
        <begin position="1"/>
        <end position="11"/>
    </location>
</feature>
<dbReference type="STRING" id="1448308.A0A2T2P3R2"/>
<proteinExistence type="predicted"/>
<dbReference type="GO" id="GO:0004386">
    <property type="term" value="F:helicase activity"/>
    <property type="evidence" value="ECO:0007669"/>
    <property type="project" value="InterPro"/>
</dbReference>
<dbReference type="InterPro" id="IPR041679">
    <property type="entry name" value="DNA2/NAM7-like_C"/>
</dbReference>
<feature type="domain" description="DNA2/NAM7 helicase-like C-terminal" evidence="4">
    <location>
        <begin position="757"/>
        <end position="945"/>
    </location>
</feature>
<sequence>MARNRKIHSRQPRNEGVDRGSIAQANNAYASLADVDAGNMNSHLFERLGQRCDSYPDPDVVPTAAPPRANNDIRNYFHDSKKPTNAGAWASKPEIPLSTEVLPAREPGFQIGETIIDFSDGNNDSDPDTLEPNKSEGAFNSKEEYLRTHYNFLREDAVRPLREAVDQVRMDPLLDEGEYGQKYGIGIYEPVYVRAMVFSPRGLATRVAFSLSRVKKFVRWDQSKRLITGSLVALSDDLFETTCILAVVAARPLAALQQNPPELDLFFLNPEDTQVDPMKKWLMVESRNSFFEATRHTMTSLQHLVREKFPLSEYLVRADQTVQSPNYVQLQPFYDMSSLVTMEESEAFQNVNILQQWPSTTSHGLDASQSDALKCMLTNRLAIVQGPPGTGKTYVSVVALKLLLANMRPEDPPIIVTCQTNHALDQLLRHVAEFEPNFIRLGGRSKDKDKIKKRTLFEVRSGQPQEKTPGSLKTKSMAKIRGLTHTMQGTLLPLSMNSEEGALSHKILLARHLISPKQAESMEIDGVMGMSGEGKGDSWHMENWVGRCLIPCNHPLLPDDFGMEYEEEDFEIEKVQELEAEAVARDDDDIEALRGPVFALSDKFSGRGTGLSDGEIEKILKEKDDLQKVPAQYRGAIYNYFLRQVKKAIIVDFRGLAIQYAKAVEERKIGQWEEDQRLLQSQRLIGTTTTGLSKYRPLLASLRPRVVLVEEAAETLEAPVAASCLPTLEHLILVGDHQQLRPRCQIRDFEDEPFNFNLSLFERMVLNQVNFITLQRQRRMIPEVRRLLEPIYGKQLKDHASVKDISNRPPIEGMGGCNTFFFTHEWPESQDVYMSCLNEKEADMIVGFIDYLLLNGEDPKRITLLTFYNGQRKLLLKKLRLHQNLQGTQFNVVTVDSYQGEENDIVLLSLVRSNQRHNIGFLSVDNRVCVALSRAKRGLYIFGNGELLACESPTWADVAMIMFDKGKKKTRIGQRRIGYNFPLTCSNHGHKTWIEEPGDWQYINGGCDEVCRCKLPCGHTCMLRCHPFENDRINCTQKCDKRMDTCGHPCDAMCCDSCRCQRCERYGNGMKSLIKPAGMGGQGSSFKVPPMPTGFSIIPSGNSVRSHSTDDWTVYANGGAKVEDEEFMKKTVEEVASFQRTLEACQKMEQLIEVEAPKKASALHSHNTDLLGDLSADGFGSASSKYKFKGKFSYADATNMNLLD</sequence>
<keyword evidence="6" id="KW-0378">Hydrolase</keyword>
<evidence type="ECO:0000259" key="4">
    <source>
        <dbReference type="Pfam" id="PF13087"/>
    </source>
</evidence>
<dbReference type="Pfam" id="PF13087">
    <property type="entry name" value="AAA_12"/>
    <property type="match status" value="1"/>
</dbReference>
<dbReference type="GO" id="GO:0031380">
    <property type="term" value="C:nuclear RNA-directed RNA polymerase complex"/>
    <property type="evidence" value="ECO:0007669"/>
    <property type="project" value="TreeGrafter"/>
</dbReference>
<dbReference type="PANTHER" id="PTHR10887:SF341">
    <property type="entry name" value="NFX1-TYPE ZINC FINGER-CONTAINING PROTEIN 1"/>
    <property type="match status" value="1"/>
</dbReference>
<evidence type="ECO:0000256" key="2">
    <source>
        <dbReference type="SAM" id="MobiDB-lite"/>
    </source>
</evidence>
<evidence type="ECO:0000313" key="6">
    <source>
        <dbReference type="EMBL" id="PSN72156.1"/>
    </source>
</evidence>
<feature type="region of interest" description="Disordered" evidence="2">
    <location>
        <begin position="1"/>
        <end position="20"/>
    </location>
</feature>
<evidence type="ECO:0000313" key="7">
    <source>
        <dbReference type="Proteomes" id="UP000240883"/>
    </source>
</evidence>
<dbReference type="CDD" id="cd18808">
    <property type="entry name" value="SF1_C_Upf1"/>
    <property type="match status" value="1"/>
</dbReference>
<dbReference type="InterPro" id="IPR045055">
    <property type="entry name" value="DNA2/NAM7-like"/>
</dbReference>
<evidence type="ECO:0000259" key="3">
    <source>
        <dbReference type="Pfam" id="PF13086"/>
    </source>
</evidence>
<dbReference type="GO" id="GO:0031048">
    <property type="term" value="P:regulatory ncRNA-mediated heterochromatin formation"/>
    <property type="evidence" value="ECO:0007669"/>
    <property type="project" value="TreeGrafter"/>
</dbReference>
<keyword evidence="1" id="KW-0347">Helicase</keyword>
<dbReference type="OrthoDB" id="409395at2759"/>
<feature type="domain" description="DNA2/NAM7 helicase helicase" evidence="3">
    <location>
        <begin position="365"/>
        <end position="742"/>
    </location>
</feature>
<feature type="domain" description="ZNFX1" evidence="5">
    <location>
        <begin position="183"/>
        <end position="287"/>
    </location>
</feature>
<dbReference type="CDD" id="cd06008">
    <property type="entry name" value="NF-X1-zinc-finger"/>
    <property type="match status" value="1"/>
</dbReference>
<dbReference type="Gene3D" id="3.40.50.300">
    <property type="entry name" value="P-loop containing nucleotide triphosphate hydrolases"/>
    <property type="match status" value="3"/>
</dbReference>
<dbReference type="InterPro" id="IPR027417">
    <property type="entry name" value="P-loop_NTPase"/>
</dbReference>
<organism evidence="6 7">
    <name type="scientific">Corynespora cassiicola Philippines</name>
    <dbReference type="NCBI Taxonomy" id="1448308"/>
    <lineage>
        <taxon>Eukaryota</taxon>
        <taxon>Fungi</taxon>
        <taxon>Dikarya</taxon>
        <taxon>Ascomycota</taxon>
        <taxon>Pezizomycotina</taxon>
        <taxon>Dothideomycetes</taxon>
        <taxon>Pleosporomycetidae</taxon>
        <taxon>Pleosporales</taxon>
        <taxon>Corynesporascaceae</taxon>
        <taxon>Corynespora</taxon>
    </lineage>
</organism>
<dbReference type="FunFam" id="3.40.50.300:FF:001366">
    <property type="entry name" value="ATP binding protein, putative"/>
    <property type="match status" value="1"/>
</dbReference>
<keyword evidence="7" id="KW-1185">Reference proteome</keyword>
<dbReference type="InterPro" id="IPR041677">
    <property type="entry name" value="DNA2/NAM7_AAA_11"/>
</dbReference>
<gene>
    <name evidence="6" type="ORF">BS50DRAFT_657980</name>
</gene>
<dbReference type="Pfam" id="PF13086">
    <property type="entry name" value="AAA_11"/>
    <property type="match status" value="1"/>
</dbReference>
<accession>A0A2T2P3R2</accession>
<evidence type="ECO:0000256" key="1">
    <source>
        <dbReference type="ARBA" id="ARBA00022806"/>
    </source>
</evidence>
<evidence type="ECO:0000259" key="5">
    <source>
        <dbReference type="Pfam" id="PF25396"/>
    </source>
</evidence>
<reference evidence="6 7" key="1">
    <citation type="journal article" date="2018" name="Front. Microbiol.">
        <title>Genome-Wide Analysis of Corynespora cassiicola Leaf Fall Disease Putative Effectors.</title>
        <authorList>
            <person name="Lopez D."/>
            <person name="Ribeiro S."/>
            <person name="Label P."/>
            <person name="Fumanal B."/>
            <person name="Venisse J.S."/>
            <person name="Kohler A."/>
            <person name="de Oliveira R.R."/>
            <person name="Labutti K."/>
            <person name="Lipzen A."/>
            <person name="Lail K."/>
            <person name="Bauer D."/>
            <person name="Ohm R.A."/>
            <person name="Barry K.W."/>
            <person name="Spatafora J."/>
            <person name="Grigoriev I.V."/>
            <person name="Martin F.M."/>
            <person name="Pujade-Renaud V."/>
        </authorList>
    </citation>
    <scope>NUCLEOTIDE SEQUENCE [LARGE SCALE GENOMIC DNA]</scope>
    <source>
        <strain evidence="6 7">Philippines</strain>
    </source>
</reference>